<gene>
    <name evidence="2" type="ORF">BU16DRAFT_561762</name>
</gene>
<organism evidence="2 3">
    <name type="scientific">Lophium mytilinum</name>
    <dbReference type="NCBI Taxonomy" id="390894"/>
    <lineage>
        <taxon>Eukaryota</taxon>
        <taxon>Fungi</taxon>
        <taxon>Dikarya</taxon>
        <taxon>Ascomycota</taxon>
        <taxon>Pezizomycotina</taxon>
        <taxon>Dothideomycetes</taxon>
        <taxon>Pleosporomycetidae</taxon>
        <taxon>Mytilinidiales</taxon>
        <taxon>Mytilinidiaceae</taxon>
        <taxon>Lophium</taxon>
    </lineage>
</organism>
<evidence type="ECO:0000313" key="3">
    <source>
        <dbReference type="Proteomes" id="UP000799750"/>
    </source>
</evidence>
<dbReference type="Pfam" id="PF06985">
    <property type="entry name" value="HET"/>
    <property type="match status" value="1"/>
</dbReference>
<dbReference type="PANTHER" id="PTHR24148">
    <property type="entry name" value="ANKYRIN REPEAT DOMAIN-CONTAINING PROTEIN 39 HOMOLOG-RELATED"/>
    <property type="match status" value="1"/>
</dbReference>
<dbReference type="InterPro" id="IPR052895">
    <property type="entry name" value="HetReg/Transcr_Mod"/>
</dbReference>
<accession>A0A6A6QTG9</accession>
<dbReference type="OrthoDB" id="194358at2759"/>
<evidence type="ECO:0000259" key="1">
    <source>
        <dbReference type="Pfam" id="PF06985"/>
    </source>
</evidence>
<feature type="domain" description="Heterokaryon incompatibility" evidence="1">
    <location>
        <begin position="52"/>
        <end position="186"/>
    </location>
</feature>
<dbReference type="EMBL" id="MU004189">
    <property type="protein sequence ID" value="KAF2495476.1"/>
    <property type="molecule type" value="Genomic_DNA"/>
</dbReference>
<dbReference type="PANTHER" id="PTHR24148:SF78">
    <property type="entry name" value="HETEROKARYON INCOMPATIBILITY DOMAIN-CONTAINING PROTEIN"/>
    <property type="match status" value="1"/>
</dbReference>
<dbReference type="InterPro" id="IPR010730">
    <property type="entry name" value="HET"/>
</dbReference>
<evidence type="ECO:0000313" key="2">
    <source>
        <dbReference type="EMBL" id="KAF2495476.1"/>
    </source>
</evidence>
<dbReference type="AlphaFoldDB" id="A0A6A6QTG9"/>
<name>A0A6A6QTG9_9PEZI</name>
<keyword evidence="3" id="KW-1185">Reference proteome</keyword>
<protein>
    <submittedName>
        <fullName evidence="2">HET-domain-containing protein</fullName>
    </submittedName>
</protein>
<proteinExistence type="predicted"/>
<reference evidence="2" key="1">
    <citation type="journal article" date="2020" name="Stud. Mycol.">
        <title>101 Dothideomycetes genomes: a test case for predicting lifestyles and emergence of pathogens.</title>
        <authorList>
            <person name="Haridas S."/>
            <person name="Albert R."/>
            <person name="Binder M."/>
            <person name="Bloem J."/>
            <person name="Labutti K."/>
            <person name="Salamov A."/>
            <person name="Andreopoulos B."/>
            <person name="Baker S."/>
            <person name="Barry K."/>
            <person name="Bills G."/>
            <person name="Bluhm B."/>
            <person name="Cannon C."/>
            <person name="Castanera R."/>
            <person name="Culley D."/>
            <person name="Daum C."/>
            <person name="Ezra D."/>
            <person name="Gonzalez J."/>
            <person name="Henrissat B."/>
            <person name="Kuo A."/>
            <person name="Liang C."/>
            <person name="Lipzen A."/>
            <person name="Lutzoni F."/>
            <person name="Magnuson J."/>
            <person name="Mondo S."/>
            <person name="Nolan M."/>
            <person name="Ohm R."/>
            <person name="Pangilinan J."/>
            <person name="Park H.-J."/>
            <person name="Ramirez L."/>
            <person name="Alfaro M."/>
            <person name="Sun H."/>
            <person name="Tritt A."/>
            <person name="Yoshinaga Y."/>
            <person name="Zwiers L.-H."/>
            <person name="Turgeon B."/>
            <person name="Goodwin S."/>
            <person name="Spatafora J."/>
            <person name="Crous P."/>
            <person name="Grigoriev I."/>
        </authorList>
    </citation>
    <scope>NUCLEOTIDE SEQUENCE</scope>
    <source>
        <strain evidence="2">CBS 269.34</strain>
    </source>
</reference>
<dbReference type="Proteomes" id="UP000799750">
    <property type="component" value="Unassembled WGS sequence"/>
</dbReference>
<sequence>MSVYRYSPLKRRIGANSIRLLRLLPNEDENAMIECQLFEYFFPDPDTGTHLYEALSYVWGDPQTNRSRILLSNCPFGVTANLHAALSRLRNRYIERVIWIDAICINQDDLEERGYQIQCMARIFGKAKCVIAWLGESAVGSDRAIEDLGIAADKSLATPPMTAELRDNVLGLIQRPWFRRIWILQEVAAARQILITCGRAQIDGYTFCVGLQRFNFPYKEFATSQSLIRLVAILINQAIFRPRSTIWWSGRTSLKTGSLVELLDMYHAHEATERHDKVFALLGMSCDDPIAAGLSPDYEVPWAKVFMNLVLSIFGKTLSIKTLGNGEVAVIEA</sequence>